<keyword evidence="2" id="KW-1185">Reference proteome</keyword>
<organism evidence="1 2">
    <name type="scientific">Porites evermanni</name>
    <dbReference type="NCBI Taxonomy" id="104178"/>
    <lineage>
        <taxon>Eukaryota</taxon>
        <taxon>Metazoa</taxon>
        <taxon>Cnidaria</taxon>
        <taxon>Anthozoa</taxon>
        <taxon>Hexacorallia</taxon>
        <taxon>Scleractinia</taxon>
        <taxon>Fungiina</taxon>
        <taxon>Poritidae</taxon>
        <taxon>Porites</taxon>
    </lineage>
</organism>
<protein>
    <submittedName>
        <fullName evidence="1">Uncharacterized protein</fullName>
    </submittedName>
</protein>
<evidence type="ECO:0000313" key="2">
    <source>
        <dbReference type="Proteomes" id="UP001159427"/>
    </source>
</evidence>
<gene>
    <name evidence="1" type="ORF">PEVE_00018736</name>
</gene>
<name>A0ABN8SBR6_9CNID</name>
<dbReference type="Proteomes" id="UP001159427">
    <property type="component" value="Unassembled WGS sequence"/>
</dbReference>
<accession>A0ABN8SBR6</accession>
<proteinExistence type="predicted"/>
<evidence type="ECO:0000313" key="1">
    <source>
        <dbReference type="EMBL" id="CAH3188690.1"/>
    </source>
</evidence>
<comment type="caution">
    <text evidence="1">The sequence shown here is derived from an EMBL/GenBank/DDBJ whole genome shotgun (WGS) entry which is preliminary data.</text>
</comment>
<sequence length="106" mass="12165">MSRHGANLTFPSAQIYTYRASDGVTETMKNFDKENKVWEESGKHKYRQDADILTVVKILQEIHALKEIPGRTHADIGTVPKDPISVLNFSDLNAWIDKHKKSWSRL</sequence>
<reference evidence="1 2" key="1">
    <citation type="submission" date="2022-05" db="EMBL/GenBank/DDBJ databases">
        <authorList>
            <consortium name="Genoscope - CEA"/>
            <person name="William W."/>
        </authorList>
    </citation>
    <scope>NUCLEOTIDE SEQUENCE [LARGE SCALE GENOMIC DNA]</scope>
</reference>
<dbReference type="EMBL" id="CALNXI010002534">
    <property type="protein sequence ID" value="CAH3188690.1"/>
    <property type="molecule type" value="Genomic_DNA"/>
</dbReference>